<dbReference type="OrthoDB" id="8589410at2"/>
<sequence length="195" mass="22365" precursor="true">MFANRFFDKARSWLPLLPLLLLLLATYWLDKQVQPLTQAQNQQRHDVDYVVDSFSAVTLNLQGRPRYTLSAEKLWHYPDDDSTHLEMPKVTSLYADRPPTITSAQTGMVSSKGDDVYLYDDVNVVRPASGDLGEQRFVTGYLHVVPDRDWAETNQSVVMTNQYNIIRAVGMELDNQARTVKLLSRVRANHEPNRN</sequence>
<dbReference type="InterPro" id="IPR026265">
    <property type="entry name" value="LptC"/>
</dbReference>
<dbReference type="Proteomes" id="UP000001625">
    <property type="component" value="Chromosome"/>
</dbReference>
<dbReference type="KEGG" id="slt:Slit_0439"/>
<name>D5CM66_SIDLE</name>
<dbReference type="HOGENOM" id="CLU_100563_2_1_4"/>
<keyword evidence="4 6" id="KW-1133">Transmembrane helix</keyword>
<dbReference type="eggNOG" id="COG3117">
    <property type="taxonomic scope" value="Bacteria"/>
</dbReference>
<evidence type="ECO:0000313" key="8">
    <source>
        <dbReference type="Proteomes" id="UP000001625"/>
    </source>
</evidence>
<dbReference type="STRING" id="580332.Slit_0439"/>
<dbReference type="PANTHER" id="PTHR37481">
    <property type="entry name" value="LIPOPOLYSACCHARIDE EXPORT SYSTEM PROTEIN LPTC"/>
    <property type="match status" value="1"/>
</dbReference>
<dbReference type="Gene3D" id="2.60.450.10">
    <property type="entry name" value="Lipopolysaccharide (LPS) transport protein A like domain"/>
    <property type="match status" value="1"/>
</dbReference>
<dbReference type="EMBL" id="CP001965">
    <property type="protein sequence ID" value="ADE10680.1"/>
    <property type="molecule type" value="Genomic_DNA"/>
</dbReference>
<dbReference type="PANTHER" id="PTHR37481:SF1">
    <property type="entry name" value="LIPOPOLYSACCHARIDE EXPORT SYSTEM PROTEIN LPTC"/>
    <property type="match status" value="1"/>
</dbReference>
<dbReference type="AlphaFoldDB" id="D5CM66"/>
<dbReference type="GO" id="GO:0015221">
    <property type="term" value="F:lipopolysaccharide transmembrane transporter activity"/>
    <property type="evidence" value="ECO:0007669"/>
    <property type="project" value="InterPro"/>
</dbReference>
<gene>
    <name evidence="7" type="ordered locus">Slit_0439</name>
</gene>
<keyword evidence="5 6" id="KW-0472">Membrane</keyword>
<dbReference type="NCBIfam" id="TIGR04409">
    <property type="entry name" value="LptC_YrbK"/>
    <property type="match status" value="1"/>
</dbReference>
<keyword evidence="2" id="KW-0997">Cell inner membrane</keyword>
<reference evidence="7 8" key="1">
    <citation type="submission" date="2010-03" db="EMBL/GenBank/DDBJ databases">
        <title>Complete sequence of Sideroxydans lithotrophicus ES-1.</title>
        <authorList>
            <consortium name="US DOE Joint Genome Institute"/>
            <person name="Lucas S."/>
            <person name="Copeland A."/>
            <person name="Lapidus A."/>
            <person name="Cheng J.-F."/>
            <person name="Bruce D."/>
            <person name="Goodwin L."/>
            <person name="Pitluck S."/>
            <person name="Munk A.C."/>
            <person name="Detter J.C."/>
            <person name="Han C."/>
            <person name="Tapia R."/>
            <person name="Larimer F."/>
            <person name="Land M."/>
            <person name="Hauser L."/>
            <person name="Kyrpides N."/>
            <person name="Ivanova N."/>
            <person name="Emerson D."/>
            <person name="Woyke T."/>
        </authorList>
    </citation>
    <scope>NUCLEOTIDE SEQUENCE [LARGE SCALE GENOMIC DNA]</scope>
    <source>
        <strain evidence="7 8">ES-1</strain>
    </source>
</reference>
<dbReference type="RefSeq" id="WP_013028579.1">
    <property type="nucleotide sequence ID" value="NC_013959.1"/>
</dbReference>
<evidence type="ECO:0000256" key="1">
    <source>
        <dbReference type="ARBA" id="ARBA00022475"/>
    </source>
</evidence>
<evidence type="ECO:0000256" key="4">
    <source>
        <dbReference type="ARBA" id="ARBA00022989"/>
    </source>
</evidence>
<evidence type="ECO:0000256" key="5">
    <source>
        <dbReference type="ARBA" id="ARBA00023136"/>
    </source>
</evidence>
<feature type="transmembrane region" description="Helical" evidence="6">
    <location>
        <begin position="12"/>
        <end position="29"/>
    </location>
</feature>
<keyword evidence="1" id="KW-1003">Cell membrane</keyword>
<organism evidence="7 8">
    <name type="scientific">Sideroxydans lithotrophicus (strain ES-1)</name>
    <dbReference type="NCBI Taxonomy" id="580332"/>
    <lineage>
        <taxon>Bacteria</taxon>
        <taxon>Pseudomonadati</taxon>
        <taxon>Pseudomonadota</taxon>
        <taxon>Betaproteobacteria</taxon>
        <taxon>Nitrosomonadales</taxon>
        <taxon>Gallionellaceae</taxon>
        <taxon>Sideroxydans</taxon>
    </lineage>
</organism>
<keyword evidence="8" id="KW-1185">Reference proteome</keyword>
<dbReference type="GO" id="GO:0005886">
    <property type="term" value="C:plasma membrane"/>
    <property type="evidence" value="ECO:0007669"/>
    <property type="project" value="InterPro"/>
</dbReference>
<protein>
    <recommendedName>
        <fullName evidence="9">Lipopolysaccharide export system protein LptC</fullName>
    </recommendedName>
</protein>
<dbReference type="InterPro" id="IPR010664">
    <property type="entry name" value="LipoPS_assembly_LptC-rel"/>
</dbReference>
<dbReference type="Pfam" id="PF06835">
    <property type="entry name" value="LptC"/>
    <property type="match status" value="1"/>
</dbReference>
<evidence type="ECO:0000256" key="2">
    <source>
        <dbReference type="ARBA" id="ARBA00022519"/>
    </source>
</evidence>
<evidence type="ECO:0000313" key="7">
    <source>
        <dbReference type="EMBL" id="ADE10680.1"/>
    </source>
</evidence>
<dbReference type="GO" id="GO:0017089">
    <property type="term" value="F:glycolipid transfer activity"/>
    <property type="evidence" value="ECO:0007669"/>
    <property type="project" value="TreeGrafter"/>
</dbReference>
<evidence type="ECO:0000256" key="6">
    <source>
        <dbReference type="SAM" id="Phobius"/>
    </source>
</evidence>
<accession>D5CM66</accession>
<dbReference type="GO" id="GO:0030288">
    <property type="term" value="C:outer membrane-bounded periplasmic space"/>
    <property type="evidence" value="ECO:0007669"/>
    <property type="project" value="TreeGrafter"/>
</dbReference>
<evidence type="ECO:0000256" key="3">
    <source>
        <dbReference type="ARBA" id="ARBA00022692"/>
    </source>
</evidence>
<dbReference type="InterPro" id="IPR052363">
    <property type="entry name" value="LPS_export_LptC"/>
</dbReference>
<evidence type="ECO:0008006" key="9">
    <source>
        <dbReference type="Google" id="ProtNLM"/>
    </source>
</evidence>
<proteinExistence type="predicted"/>
<keyword evidence="3 6" id="KW-0812">Transmembrane</keyword>